<dbReference type="InterPro" id="IPR029058">
    <property type="entry name" value="AB_hydrolase_fold"/>
</dbReference>
<dbReference type="InParanoid" id="D3B1N4"/>
<evidence type="ECO:0000256" key="1">
    <source>
        <dbReference type="ARBA" id="ARBA00022801"/>
    </source>
</evidence>
<dbReference type="HAMAP" id="MF_03014">
    <property type="entry name" value="KFase"/>
    <property type="match status" value="1"/>
</dbReference>
<comment type="catalytic activity">
    <reaction evidence="3">
        <text>N-formyl-L-kynurenine + H2O = L-kynurenine + formate + H(+)</text>
        <dbReference type="Rhea" id="RHEA:13009"/>
        <dbReference type="ChEBI" id="CHEBI:15377"/>
        <dbReference type="ChEBI" id="CHEBI:15378"/>
        <dbReference type="ChEBI" id="CHEBI:15740"/>
        <dbReference type="ChEBI" id="CHEBI:57959"/>
        <dbReference type="ChEBI" id="CHEBI:58629"/>
        <dbReference type="EC" id="3.5.1.9"/>
    </reaction>
</comment>
<comment type="pathway">
    <text evidence="3">Amino-acid degradation; L-tryptophan degradation via kynurenine pathway; L-kynurenine from L-tryptophan: step 2/2.</text>
</comment>
<dbReference type="PANTHER" id="PTHR48081">
    <property type="entry name" value="AB HYDROLASE SUPERFAMILY PROTEIN C4A8.06C"/>
    <property type="match status" value="1"/>
</dbReference>
<accession>D3B1N4</accession>
<evidence type="ECO:0000256" key="3">
    <source>
        <dbReference type="HAMAP-Rule" id="MF_03014"/>
    </source>
</evidence>
<dbReference type="Gene3D" id="3.40.50.1820">
    <property type="entry name" value="alpha/beta hydrolase"/>
    <property type="match status" value="1"/>
</dbReference>
<dbReference type="SUPFAM" id="SSF53474">
    <property type="entry name" value="alpha/beta-Hydrolases"/>
    <property type="match status" value="1"/>
</dbReference>
<dbReference type="GO" id="GO:0019441">
    <property type="term" value="P:L-tryptophan catabolic process to kynurenine"/>
    <property type="evidence" value="ECO:0007669"/>
    <property type="project" value="UniProtKB-UniRule"/>
</dbReference>
<comment type="subunit">
    <text evidence="3">Homodimer.</text>
</comment>
<dbReference type="GO" id="GO:0004061">
    <property type="term" value="F:arylformamidase activity"/>
    <property type="evidence" value="ECO:0007669"/>
    <property type="project" value="UniProtKB-UniRule"/>
</dbReference>
<comment type="caution">
    <text evidence="5">The sequence shown here is derived from an EMBL/GenBank/DDBJ whole genome shotgun (WGS) entry which is preliminary data.</text>
</comment>
<sequence length="278" mass="32277">MEKTAIYYDEAYGKVHSSQKLDLYEPSVEEVSPDKKFPLLVYVHGGFWMDRDKSDYVEMGRLFASHGYMVAVVNYRLSKQAHKTPIRYPVHNNDFAESLRWLVDNRDDYRYDVNNITLIGHSCGGHMIACLSMQPNQYASLAEIQGQYKITRCIGIQGIYDMQQLNTDFPDYKENISFVFNNDDVEQWESPQRFTPIDDNNKNSVSAIKWLLVHSPADKLVNSVQTKNFEQRLQSTWNSKVEILDSFEATHFEVVIKLGDVEHKSLETVRESILKFLL</sequence>
<comment type="similarity">
    <text evidence="3">Belongs to the kynurenine formamidase family.</text>
</comment>
<feature type="active site" evidence="3">
    <location>
        <position position="218"/>
    </location>
</feature>
<evidence type="ECO:0000256" key="2">
    <source>
        <dbReference type="ARBA" id="ARBA00023079"/>
    </source>
</evidence>
<keyword evidence="6" id="KW-1185">Reference proteome</keyword>
<keyword evidence="1 3" id="KW-0378">Hydrolase</keyword>
<reference evidence="5 6" key="1">
    <citation type="journal article" date="2011" name="Genome Res.">
        <title>Phylogeny-wide analysis of social amoeba genomes highlights ancient origins for complex intercellular communication.</title>
        <authorList>
            <person name="Heidel A.J."/>
            <person name="Lawal H.M."/>
            <person name="Felder M."/>
            <person name="Schilde C."/>
            <person name="Helps N.R."/>
            <person name="Tunggal B."/>
            <person name="Rivero F."/>
            <person name="John U."/>
            <person name="Schleicher M."/>
            <person name="Eichinger L."/>
            <person name="Platzer M."/>
            <person name="Noegel A.A."/>
            <person name="Schaap P."/>
            <person name="Gloeckner G."/>
        </authorList>
    </citation>
    <scope>NUCLEOTIDE SEQUENCE [LARGE SCALE GENOMIC DNA]</scope>
    <source>
        <strain evidence="6">ATCC 26659 / Pp 5 / PN500</strain>
    </source>
</reference>
<evidence type="ECO:0000313" key="6">
    <source>
        <dbReference type="Proteomes" id="UP000001396"/>
    </source>
</evidence>
<dbReference type="InterPro" id="IPR050300">
    <property type="entry name" value="GDXG_lipolytic_enzyme"/>
</dbReference>
<dbReference type="Proteomes" id="UP000001396">
    <property type="component" value="Unassembled WGS sequence"/>
</dbReference>
<comment type="function">
    <text evidence="3">Catalyzes the hydrolysis of N-formyl-L-kynurenine to L-kynurenine, the second step in the kynurenine pathway of tryptophan degradation. Required for elimination of toxic metabolites.</text>
</comment>
<dbReference type="InterPro" id="IPR027519">
    <property type="entry name" value="KFase_ver/fungi-typ"/>
</dbReference>
<dbReference type="Pfam" id="PF20434">
    <property type="entry name" value="BD-FAE"/>
    <property type="match status" value="1"/>
</dbReference>
<dbReference type="ESTHER" id="polpa-d3b1n4">
    <property type="family name" value="Kynurenine-formamidase"/>
</dbReference>
<dbReference type="RefSeq" id="XP_020437317.1">
    <property type="nucleotide sequence ID" value="XM_020573200.1"/>
</dbReference>
<organism evidence="5 6">
    <name type="scientific">Heterostelium pallidum (strain ATCC 26659 / Pp 5 / PN500)</name>
    <name type="common">Cellular slime mold</name>
    <name type="synonym">Polysphondylium pallidum</name>
    <dbReference type="NCBI Taxonomy" id="670386"/>
    <lineage>
        <taxon>Eukaryota</taxon>
        <taxon>Amoebozoa</taxon>
        <taxon>Evosea</taxon>
        <taxon>Eumycetozoa</taxon>
        <taxon>Dictyostelia</taxon>
        <taxon>Acytosteliales</taxon>
        <taxon>Acytosteliaceae</taxon>
        <taxon>Heterostelium</taxon>
    </lineage>
</organism>
<feature type="active site" description="Nucleophile" evidence="3">
    <location>
        <position position="122"/>
    </location>
</feature>
<dbReference type="AlphaFoldDB" id="D3B1N4"/>
<dbReference type="GeneID" id="31357733"/>
<dbReference type="EC" id="3.5.1.9" evidence="3"/>
<feature type="domain" description="BD-FAE-like" evidence="4">
    <location>
        <begin position="21"/>
        <end position="233"/>
    </location>
</feature>
<evidence type="ECO:0000313" key="5">
    <source>
        <dbReference type="EMBL" id="EFA85208.1"/>
    </source>
</evidence>
<feature type="short sequence motif" description="HGGXW" evidence="3">
    <location>
        <begin position="44"/>
        <end position="48"/>
    </location>
</feature>
<keyword evidence="2 3" id="KW-0823">Tryptophan catabolism</keyword>
<evidence type="ECO:0000259" key="4">
    <source>
        <dbReference type="Pfam" id="PF20434"/>
    </source>
</evidence>
<comment type="domain">
    <text evidence="3">The main chain amide nitrogen atoms of the second glycine and its adjacent residue in the HGGXW motif define the oxyanion hole, and stabilize the oxyanion that forms during the nucleophilic attack by the catalytic serine during substrate cleavage.</text>
</comment>
<dbReference type="OMA" id="HSCGGHM"/>
<dbReference type="PANTHER" id="PTHR48081:SF33">
    <property type="entry name" value="KYNURENINE FORMAMIDASE"/>
    <property type="match status" value="1"/>
</dbReference>
<feature type="active site" evidence="3">
    <location>
        <position position="251"/>
    </location>
</feature>
<dbReference type="InterPro" id="IPR049492">
    <property type="entry name" value="BD-FAE-like_dom"/>
</dbReference>
<protein>
    <recommendedName>
        <fullName evidence="3">Kynurenine formamidase</fullName>
        <shortName evidence="3">KFA</shortName>
        <shortName evidence="3">KFase</shortName>
        <ecNumber evidence="3">3.5.1.9</ecNumber>
    </recommendedName>
    <alternativeName>
        <fullName evidence="3">Arylformamidase</fullName>
    </alternativeName>
    <alternativeName>
        <fullName evidence="3">N-formylkynurenine formamidase</fullName>
        <shortName evidence="3">FKF</shortName>
    </alternativeName>
</protein>
<dbReference type="STRING" id="670386.D3B1N4"/>
<dbReference type="UniPathway" id="UPA00333">
    <property type="reaction ID" value="UER00454"/>
</dbReference>
<proteinExistence type="inferred from homology"/>
<name>D3B1N4_HETP5</name>
<dbReference type="EMBL" id="ADBJ01000008">
    <property type="protein sequence ID" value="EFA85208.1"/>
    <property type="molecule type" value="Genomic_DNA"/>
</dbReference>
<gene>
    <name evidence="5" type="ORF">PPL_02208</name>
</gene>